<dbReference type="PANTHER" id="PTHR11406">
    <property type="entry name" value="PHOSPHOGLYCERATE KINASE"/>
    <property type="match status" value="1"/>
</dbReference>
<evidence type="ECO:0000256" key="9">
    <source>
        <dbReference type="HAMAP-Rule" id="MF_00145"/>
    </source>
</evidence>
<evidence type="ECO:0000313" key="12">
    <source>
        <dbReference type="EMBL" id="EEV19604.1"/>
    </source>
</evidence>
<feature type="binding site" evidence="9">
    <location>
        <begin position="20"/>
        <end position="22"/>
    </location>
    <ligand>
        <name>substrate</name>
    </ligand>
</feature>
<protein>
    <recommendedName>
        <fullName evidence="3 9">Phosphoglycerate kinase</fullName>
        <ecNumber evidence="3 9">2.7.2.3</ecNumber>
    </recommendedName>
</protein>
<evidence type="ECO:0000256" key="3">
    <source>
        <dbReference type="ARBA" id="ARBA00013061"/>
    </source>
</evidence>
<evidence type="ECO:0000256" key="2">
    <source>
        <dbReference type="ARBA" id="ARBA00008982"/>
    </source>
</evidence>
<feature type="binding site" evidence="9">
    <location>
        <position position="35"/>
    </location>
    <ligand>
        <name>substrate</name>
    </ligand>
</feature>
<comment type="pathway">
    <text evidence="9">Carbohydrate degradation; glycolysis; pyruvate from D-glyceraldehyde 3-phosphate: step 2/5.</text>
</comment>
<comment type="similarity">
    <text evidence="2 9 11">Belongs to the phosphoglycerate kinase family.</text>
</comment>
<evidence type="ECO:0000256" key="7">
    <source>
        <dbReference type="ARBA" id="ARBA00022840"/>
    </source>
</evidence>
<reference evidence="12 13" key="1">
    <citation type="submission" date="2009-07" db="EMBL/GenBank/DDBJ databases">
        <authorList>
            <person name="Madupu R."/>
            <person name="Sebastian Y."/>
            <person name="Durkin A.S."/>
            <person name="Torralba M."/>
            <person name="Methe B."/>
            <person name="Sutton G.G."/>
            <person name="Strausberg R.L."/>
            <person name="Nelson K.E."/>
        </authorList>
    </citation>
    <scope>NUCLEOTIDE SEQUENCE [LARGE SCALE GENOMIC DNA]</scope>
    <source>
        <strain evidence="12 13">ATCC 35580</strain>
    </source>
</reference>
<organism evidence="12 13">
    <name type="scientific">Treponema vincentii ATCC 35580</name>
    <dbReference type="NCBI Taxonomy" id="596324"/>
    <lineage>
        <taxon>Bacteria</taxon>
        <taxon>Pseudomonadati</taxon>
        <taxon>Spirochaetota</taxon>
        <taxon>Spirochaetia</taxon>
        <taxon>Spirochaetales</taxon>
        <taxon>Treponemataceae</taxon>
        <taxon>Treponema</taxon>
    </lineage>
</organism>
<dbReference type="HAMAP" id="MF_00145">
    <property type="entry name" value="Phosphoglyc_kinase"/>
    <property type="match status" value="1"/>
</dbReference>
<dbReference type="CDD" id="cd00318">
    <property type="entry name" value="Phosphoglycerate_kinase"/>
    <property type="match status" value="1"/>
</dbReference>
<keyword evidence="8 9" id="KW-0324">Glycolysis</keyword>
<name>C8PSK5_9SPIR</name>
<accession>C8PSK5</accession>
<dbReference type="Pfam" id="PF00162">
    <property type="entry name" value="PGK"/>
    <property type="match status" value="1"/>
</dbReference>
<evidence type="ECO:0000256" key="10">
    <source>
        <dbReference type="PIRSR" id="PIRSR000724-2"/>
    </source>
</evidence>
<dbReference type="GO" id="GO:0005524">
    <property type="term" value="F:ATP binding"/>
    <property type="evidence" value="ECO:0007669"/>
    <property type="project" value="UniProtKB-KW"/>
</dbReference>
<dbReference type="InterPro" id="IPR015911">
    <property type="entry name" value="Phosphoglycerate_kinase_CS"/>
</dbReference>
<keyword evidence="5 9" id="KW-0547">Nucleotide-binding</keyword>
<dbReference type="FunFam" id="3.40.50.1260:FF:000007">
    <property type="entry name" value="Phosphoglycerate kinase"/>
    <property type="match status" value="1"/>
</dbReference>
<dbReference type="GO" id="GO:0043531">
    <property type="term" value="F:ADP binding"/>
    <property type="evidence" value="ECO:0007669"/>
    <property type="project" value="TreeGrafter"/>
</dbReference>
<evidence type="ECO:0000313" key="13">
    <source>
        <dbReference type="Proteomes" id="UP000004509"/>
    </source>
</evidence>
<dbReference type="OrthoDB" id="9808460at2"/>
<dbReference type="Gene3D" id="3.40.50.1260">
    <property type="entry name" value="Phosphoglycerate kinase, N-terminal domain"/>
    <property type="match status" value="2"/>
</dbReference>
<evidence type="ECO:0000256" key="6">
    <source>
        <dbReference type="ARBA" id="ARBA00022777"/>
    </source>
</evidence>
<keyword evidence="6 9" id="KW-0418">Kinase</keyword>
<feature type="binding site" evidence="9 10">
    <location>
        <begin position="375"/>
        <end position="378"/>
    </location>
    <ligand>
        <name>ATP</name>
        <dbReference type="ChEBI" id="CHEBI:30616"/>
    </ligand>
</feature>
<feature type="binding site" evidence="9">
    <location>
        <position position="136"/>
    </location>
    <ligand>
        <name>substrate</name>
    </ligand>
</feature>
<evidence type="ECO:0000256" key="1">
    <source>
        <dbReference type="ARBA" id="ARBA00000642"/>
    </source>
</evidence>
<evidence type="ECO:0000256" key="11">
    <source>
        <dbReference type="RuleBase" id="RU000532"/>
    </source>
</evidence>
<dbReference type="eggNOG" id="COG0126">
    <property type="taxonomic scope" value="Bacteria"/>
</dbReference>
<dbReference type="UniPathway" id="UPA00109">
    <property type="reaction ID" value="UER00185"/>
</dbReference>
<dbReference type="RefSeq" id="WP_006189581.1">
    <property type="nucleotide sequence ID" value="NZ_ACYH01000051.1"/>
</dbReference>
<dbReference type="PRINTS" id="PR00477">
    <property type="entry name" value="PHGLYCKINASE"/>
</dbReference>
<dbReference type="InterPro" id="IPR001576">
    <property type="entry name" value="Phosphoglycerate_kinase"/>
</dbReference>
<dbReference type="PANTHER" id="PTHR11406:SF23">
    <property type="entry name" value="PHOSPHOGLYCERATE KINASE 1, CHLOROPLASTIC-RELATED"/>
    <property type="match status" value="1"/>
</dbReference>
<gene>
    <name evidence="9 12" type="primary">pgk</name>
    <name evidence="12" type="ORF">TREVI0001_1043</name>
</gene>
<dbReference type="GO" id="GO:0006094">
    <property type="term" value="P:gluconeogenesis"/>
    <property type="evidence" value="ECO:0007669"/>
    <property type="project" value="TreeGrafter"/>
</dbReference>
<dbReference type="PIRSF" id="PIRSF000724">
    <property type="entry name" value="Pgk"/>
    <property type="match status" value="1"/>
</dbReference>
<keyword evidence="9" id="KW-0963">Cytoplasm</keyword>
<feature type="binding site" evidence="9 10">
    <location>
        <position position="315"/>
    </location>
    <ligand>
        <name>ATP</name>
        <dbReference type="ChEBI" id="CHEBI:30616"/>
    </ligand>
</feature>
<proteinExistence type="inferred from homology"/>
<dbReference type="GO" id="GO:0006096">
    <property type="term" value="P:glycolytic process"/>
    <property type="evidence" value="ECO:0007669"/>
    <property type="project" value="UniProtKB-UniRule"/>
</dbReference>
<evidence type="ECO:0000256" key="8">
    <source>
        <dbReference type="ARBA" id="ARBA00023152"/>
    </source>
</evidence>
<dbReference type="InterPro" id="IPR036043">
    <property type="entry name" value="Phosphoglycerate_kinase_sf"/>
</dbReference>
<evidence type="ECO:0000256" key="5">
    <source>
        <dbReference type="ARBA" id="ARBA00022741"/>
    </source>
</evidence>
<dbReference type="EC" id="2.7.2.3" evidence="3 9"/>
<dbReference type="SUPFAM" id="SSF53748">
    <property type="entry name" value="Phosphoglycerate kinase"/>
    <property type="match status" value="1"/>
</dbReference>
<keyword evidence="4 9" id="KW-0808">Transferase</keyword>
<dbReference type="Proteomes" id="UP000004509">
    <property type="component" value="Unassembled WGS sequence"/>
</dbReference>
<keyword evidence="7 9" id="KW-0067">ATP-binding</keyword>
<comment type="subunit">
    <text evidence="9">Monomer.</text>
</comment>
<comment type="subcellular location">
    <subcellularLocation>
        <location evidence="9">Cytoplasm</location>
    </subcellularLocation>
</comment>
<dbReference type="EMBL" id="ACYH01000051">
    <property type="protein sequence ID" value="EEV19604.1"/>
    <property type="molecule type" value="Genomic_DNA"/>
</dbReference>
<feature type="binding site" evidence="9 10">
    <location>
        <position position="224"/>
    </location>
    <ligand>
        <name>ATP</name>
        <dbReference type="ChEBI" id="CHEBI:30616"/>
    </ligand>
</feature>
<dbReference type="InterPro" id="IPR015824">
    <property type="entry name" value="Phosphoglycerate_kinase_N"/>
</dbReference>
<dbReference type="STRING" id="596324.TREVI0001_1043"/>
<feature type="binding site" evidence="9">
    <location>
        <position position="173"/>
    </location>
    <ligand>
        <name>substrate</name>
    </ligand>
</feature>
<comment type="catalytic activity">
    <reaction evidence="1 9 11">
        <text>(2R)-3-phosphoglycerate + ATP = (2R)-3-phospho-glyceroyl phosphate + ADP</text>
        <dbReference type="Rhea" id="RHEA:14801"/>
        <dbReference type="ChEBI" id="CHEBI:30616"/>
        <dbReference type="ChEBI" id="CHEBI:57604"/>
        <dbReference type="ChEBI" id="CHEBI:58272"/>
        <dbReference type="ChEBI" id="CHEBI:456216"/>
        <dbReference type="EC" id="2.7.2.3"/>
    </reaction>
</comment>
<dbReference type="GO" id="GO:0004618">
    <property type="term" value="F:phosphoglycerate kinase activity"/>
    <property type="evidence" value="ECO:0007669"/>
    <property type="project" value="UniProtKB-UniRule"/>
</dbReference>
<dbReference type="FunFam" id="3.40.50.1260:FF:000005">
    <property type="entry name" value="Phosphoglycerate kinase"/>
    <property type="match status" value="1"/>
</dbReference>
<feature type="binding site" evidence="9 10">
    <location>
        <position position="346"/>
    </location>
    <ligand>
        <name>ATP</name>
        <dbReference type="ChEBI" id="CHEBI:30616"/>
    </ligand>
</feature>
<sequence>MVKTVRDTDLHGKRVIMRVDFNVPMKDGVVQDDTRIVAALPTIKYILEQKPRSLVLMSHLGDPAKDSKKAAEKAAKDGKPFDKEAYIAGKHKMKPVAVYLEKLLGMPVRLADSCKGQKAAVDALPEGGILMLENTRFHPEETSKDSAEQEALAKELASYGDVYVNDAFGTAHRAHASTATIAKFMKVKVAGFLMEKEIKYIEPMVKNPPKPMVAIIGGAKVSSKIAVLDSLLKNAAALIIGGGMAYTFLKAQGHSIGKSLVEDDFIDTAKKLLTDAKAKNVKIILPVDHICAASFAADAKSESVDGCDIPDSLMGMDVGPKTIELYKAEILNAKSIVWNGPVGVFEFEAFSHGTEAVARLVAEATAKGAITVVGGGDSVAAVNKFHLADKMSHVSTGGGASLEFLEGKTLPGIACLDTL</sequence>
<evidence type="ECO:0000256" key="4">
    <source>
        <dbReference type="ARBA" id="ARBA00022679"/>
    </source>
</evidence>
<dbReference type="AlphaFoldDB" id="C8PSK5"/>
<feature type="binding site" evidence="9">
    <location>
        <begin position="59"/>
        <end position="62"/>
    </location>
    <ligand>
        <name>substrate</name>
    </ligand>
</feature>
<dbReference type="PROSITE" id="PS00111">
    <property type="entry name" value="PGLYCERATE_KINASE"/>
    <property type="match status" value="1"/>
</dbReference>
<dbReference type="GO" id="GO:0005829">
    <property type="term" value="C:cytosol"/>
    <property type="evidence" value="ECO:0007669"/>
    <property type="project" value="TreeGrafter"/>
</dbReference>
<comment type="caution">
    <text evidence="12">The sequence shown here is derived from an EMBL/GenBank/DDBJ whole genome shotgun (WGS) entry which is preliminary data.</text>
</comment>